<evidence type="ECO:0000259" key="6">
    <source>
        <dbReference type="Pfam" id="PF01494"/>
    </source>
</evidence>
<dbReference type="GeneID" id="59256311"/>
<feature type="domain" description="FAD-binding" evidence="6">
    <location>
        <begin position="7"/>
        <end position="372"/>
    </location>
</feature>
<reference evidence="7 8" key="1">
    <citation type="journal article" date="2020" name="Phytopathology">
        <title>A high-quality genome resource of Botrytis fragariae, a new and rapidly spreading fungal pathogen causing strawberry gray mold in the U.S.A.</title>
        <authorList>
            <person name="Wu Y."/>
            <person name="Saski C.A."/>
            <person name="Schnabel G."/>
            <person name="Xiao S."/>
            <person name="Hu M."/>
        </authorList>
    </citation>
    <scope>NUCLEOTIDE SEQUENCE [LARGE SCALE GENOMIC DNA]</scope>
    <source>
        <strain evidence="7 8">BVB16</strain>
    </source>
</reference>
<dbReference type="RefSeq" id="XP_037196773.1">
    <property type="nucleotide sequence ID" value="XM_037332619.1"/>
</dbReference>
<evidence type="ECO:0000256" key="1">
    <source>
        <dbReference type="ARBA" id="ARBA00007992"/>
    </source>
</evidence>
<dbReference type="OrthoDB" id="1878542at2759"/>
<name>A0A8H6B2F1_9HELO</name>
<dbReference type="AlphaFoldDB" id="A0A8H6B2F1"/>
<keyword evidence="8" id="KW-1185">Reference proteome</keyword>
<dbReference type="GO" id="GO:0004497">
    <property type="term" value="F:monooxygenase activity"/>
    <property type="evidence" value="ECO:0007669"/>
    <property type="project" value="UniProtKB-KW"/>
</dbReference>
<gene>
    <name evidence="7" type="ORF">Bfra_002197</name>
</gene>
<comment type="similarity">
    <text evidence="1">Belongs to the paxM FAD-dependent monooxygenase family.</text>
</comment>
<dbReference type="InterPro" id="IPR036188">
    <property type="entry name" value="FAD/NAD-bd_sf"/>
</dbReference>
<dbReference type="SUPFAM" id="SSF54373">
    <property type="entry name" value="FAD-linked reductases, C-terminal domain"/>
    <property type="match status" value="1"/>
</dbReference>
<organism evidence="7 8">
    <name type="scientific">Botrytis fragariae</name>
    <dbReference type="NCBI Taxonomy" id="1964551"/>
    <lineage>
        <taxon>Eukaryota</taxon>
        <taxon>Fungi</taxon>
        <taxon>Dikarya</taxon>
        <taxon>Ascomycota</taxon>
        <taxon>Pezizomycotina</taxon>
        <taxon>Leotiomycetes</taxon>
        <taxon>Helotiales</taxon>
        <taxon>Sclerotiniaceae</taxon>
        <taxon>Botrytis</taxon>
    </lineage>
</organism>
<proteinExistence type="inferred from homology"/>
<dbReference type="Proteomes" id="UP000531561">
    <property type="component" value="Unassembled WGS sequence"/>
</dbReference>
<dbReference type="InterPro" id="IPR050493">
    <property type="entry name" value="FAD-dep_Monooxygenase_BioMet"/>
</dbReference>
<dbReference type="Pfam" id="PF01494">
    <property type="entry name" value="FAD_binding_3"/>
    <property type="match status" value="1"/>
</dbReference>
<dbReference type="PANTHER" id="PTHR13789:SF147">
    <property type="entry name" value="PUTATIVE (AFU_ORTHOLOGUE AFUA_2G01950)-RELATED"/>
    <property type="match status" value="1"/>
</dbReference>
<sequence>MDRASHIVIIGAGMGGLSTALSLAKEGFTNIEVFETASNLGFVGAGIQLAPNMARILDRLGCWKEIEAEAVDLKETSIRQGDSDKELAHVDLLYIRETYEYPHMVGHRSNLAGSMYEACKKESGIKFYFSVAAEAVESFGPKPLLKVKPRHGEPYTVEADVILASDGIKSIVRSKILSELNHNAHITDTNQAAYRIMLKREEMENDPELLELINGDKVTRWIGEKRHIIAYPVSSKQIYNLSTVQPDTNFAAAPSATYTTKGDKSAMLDIFSDFCPKVQRMLNLVPDGEVCEWKLRVHSPLPTWVRGSIALVGDACHPTLPHLAQGAAQAIEDAAVLGAVFSKCPSNSPSDINKSLLVYESVRKERAETLVELAAQSGRALHLGDGAAKAERDKQFAALKQKGGAVPDKWADADVQKKIYGFDCYQVALDRFDDLFAKVEEGKFVGLDQPVNSSDENGNAANI</sequence>
<evidence type="ECO:0000313" key="8">
    <source>
        <dbReference type="Proteomes" id="UP000531561"/>
    </source>
</evidence>
<evidence type="ECO:0000313" key="7">
    <source>
        <dbReference type="EMBL" id="KAF5877827.1"/>
    </source>
</evidence>
<dbReference type="PRINTS" id="PR00420">
    <property type="entry name" value="RNGMNOXGNASE"/>
</dbReference>
<comment type="caution">
    <text evidence="7">The sequence shown here is derived from an EMBL/GenBank/DDBJ whole genome shotgun (WGS) entry which is preliminary data.</text>
</comment>
<evidence type="ECO:0000256" key="5">
    <source>
        <dbReference type="ARBA" id="ARBA00023033"/>
    </source>
</evidence>
<evidence type="ECO:0000256" key="4">
    <source>
        <dbReference type="ARBA" id="ARBA00023002"/>
    </source>
</evidence>
<evidence type="ECO:0000256" key="3">
    <source>
        <dbReference type="ARBA" id="ARBA00022827"/>
    </source>
</evidence>
<protein>
    <submittedName>
        <fullName evidence="7">Putative salicylate hydroxylase protein</fullName>
    </submittedName>
</protein>
<accession>A0A8H6B2F1</accession>
<keyword evidence="4" id="KW-0560">Oxidoreductase</keyword>
<keyword evidence="5" id="KW-0503">Monooxygenase</keyword>
<evidence type="ECO:0000256" key="2">
    <source>
        <dbReference type="ARBA" id="ARBA00022630"/>
    </source>
</evidence>
<keyword evidence="2" id="KW-0285">Flavoprotein</keyword>
<dbReference type="Gene3D" id="3.50.50.60">
    <property type="entry name" value="FAD/NAD(P)-binding domain"/>
    <property type="match status" value="1"/>
</dbReference>
<dbReference type="InterPro" id="IPR002938">
    <property type="entry name" value="FAD-bd"/>
</dbReference>
<dbReference type="PANTHER" id="PTHR13789">
    <property type="entry name" value="MONOOXYGENASE"/>
    <property type="match status" value="1"/>
</dbReference>
<dbReference type="SUPFAM" id="SSF51905">
    <property type="entry name" value="FAD/NAD(P)-binding domain"/>
    <property type="match status" value="1"/>
</dbReference>
<dbReference type="EMBL" id="JABFCT010000003">
    <property type="protein sequence ID" value="KAF5877827.1"/>
    <property type="molecule type" value="Genomic_DNA"/>
</dbReference>
<dbReference type="GO" id="GO:0071949">
    <property type="term" value="F:FAD binding"/>
    <property type="evidence" value="ECO:0007669"/>
    <property type="project" value="InterPro"/>
</dbReference>
<dbReference type="FunFam" id="3.50.50.60:FF:000115">
    <property type="entry name" value="Salicylate hydroxylase, putative"/>
    <property type="match status" value="1"/>
</dbReference>
<keyword evidence="3" id="KW-0274">FAD</keyword>